<dbReference type="PATRIC" id="fig|608538.5.peg.1184"/>
<dbReference type="AlphaFoldDB" id="D3DIG9"/>
<protein>
    <recommendedName>
        <fullName evidence="2">hydroxymethylpyrimidine kinase</fullName>
        <ecNumber evidence="2">2.7.1.49</ecNumber>
    </recommendedName>
</protein>
<dbReference type="FunFam" id="3.40.1190.20:FF:000003">
    <property type="entry name" value="Phosphomethylpyrimidine kinase ThiD"/>
    <property type="match status" value="1"/>
</dbReference>
<keyword evidence="3" id="KW-0808">Transferase</keyword>
<organism evidence="8 9">
    <name type="scientific">Hydrogenobacter thermophilus (strain DSM 6534 / IAM 12695 / TK-6)</name>
    <dbReference type="NCBI Taxonomy" id="608538"/>
    <lineage>
        <taxon>Bacteria</taxon>
        <taxon>Pseudomonadati</taxon>
        <taxon>Aquificota</taxon>
        <taxon>Aquificia</taxon>
        <taxon>Aquificales</taxon>
        <taxon>Aquificaceae</taxon>
        <taxon>Hydrogenobacter</taxon>
    </lineage>
</organism>
<dbReference type="PANTHER" id="PTHR20858">
    <property type="entry name" value="PHOSPHOMETHYLPYRIMIDINE KINASE"/>
    <property type="match status" value="1"/>
</dbReference>
<keyword evidence="9" id="KW-1185">Reference proteome</keyword>
<sequence length="264" mass="28406">MIPRALTIAGSDSGGGAGIQGDLKTFTALGVYGMSAITSITVQNTIGVFGVYDLPPDAVYSQIKVVVEDIGVDAVKTGMLSSEDIVKAVAEAVREFRLRNLVVDPVMRAKSGDPLLKESARKALMEELLPLALIVTPNLPEAQEMCGFKINSLKDMEEACRVIHSLGPKYVVVKGGHLEGDKKVDVLYDGKSFYHLEGKHVLTKNTHGTGCTFSSAITAFLAKGEDPIEAIKRAKEYVQGAIEHGLPLGHGHGPLNHMWMFYSL</sequence>
<name>D3DIG9_HYDTT</name>
<dbReference type="PANTHER" id="PTHR20858:SF17">
    <property type="entry name" value="HYDROXYMETHYLPYRIMIDINE_PHOSPHOMETHYLPYRIMIDINE KINASE THI20-RELATED"/>
    <property type="match status" value="1"/>
</dbReference>
<accession>D3DIG9</accession>
<feature type="domain" description="Pyridoxamine kinase/Phosphomethylpyrimidine kinase" evidence="7">
    <location>
        <begin position="12"/>
        <end position="256"/>
    </location>
</feature>
<evidence type="ECO:0000256" key="6">
    <source>
        <dbReference type="ARBA" id="ARBA00022840"/>
    </source>
</evidence>
<dbReference type="KEGG" id="hte:Hydth_1159"/>
<dbReference type="GO" id="GO:0008972">
    <property type="term" value="F:phosphomethylpyrimidine kinase activity"/>
    <property type="evidence" value="ECO:0007669"/>
    <property type="project" value="InterPro"/>
</dbReference>
<dbReference type="InterPro" id="IPR004399">
    <property type="entry name" value="HMP/HMP-P_kinase_dom"/>
</dbReference>
<dbReference type="Gene3D" id="3.40.1190.20">
    <property type="match status" value="1"/>
</dbReference>
<keyword evidence="4" id="KW-0547">Nucleotide-binding</keyword>
<dbReference type="EC" id="2.7.1.49" evidence="2"/>
<gene>
    <name evidence="8" type="ordered locus">HTH_1167</name>
</gene>
<keyword evidence="6" id="KW-0067">ATP-binding</keyword>
<dbReference type="GO" id="GO:0008902">
    <property type="term" value="F:hydroxymethylpyrimidine kinase activity"/>
    <property type="evidence" value="ECO:0007669"/>
    <property type="project" value="UniProtKB-EC"/>
</dbReference>
<dbReference type="CDD" id="cd01169">
    <property type="entry name" value="HMPP_kinase"/>
    <property type="match status" value="1"/>
</dbReference>
<dbReference type="InterPro" id="IPR029056">
    <property type="entry name" value="Ribokinase-like"/>
</dbReference>
<dbReference type="EMBL" id="AP011112">
    <property type="protein sequence ID" value="BAI69621.1"/>
    <property type="molecule type" value="Genomic_DNA"/>
</dbReference>
<dbReference type="Pfam" id="PF08543">
    <property type="entry name" value="Phos_pyr_kin"/>
    <property type="match status" value="1"/>
</dbReference>
<evidence type="ECO:0000313" key="8">
    <source>
        <dbReference type="EMBL" id="BAI69621.1"/>
    </source>
</evidence>
<evidence type="ECO:0000313" key="9">
    <source>
        <dbReference type="Proteomes" id="UP000002574"/>
    </source>
</evidence>
<dbReference type="eggNOG" id="COG0351">
    <property type="taxonomic scope" value="Bacteria"/>
</dbReference>
<evidence type="ECO:0000256" key="4">
    <source>
        <dbReference type="ARBA" id="ARBA00022741"/>
    </source>
</evidence>
<dbReference type="InterPro" id="IPR013749">
    <property type="entry name" value="PM/HMP-P_kinase-1"/>
</dbReference>
<dbReference type="GO" id="GO:0009228">
    <property type="term" value="P:thiamine biosynthetic process"/>
    <property type="evidence" value="ECO:0007669"/>
    <property type="project" value="InterPro"/>
</dbReference>
<evidence type="ECO:0000256" key="3">
    <source>
        <dbReference type="ARBA" id="ARBA00022679"/>
    </source>
</evidence>
<evidence type="ECO:0000256" key="1">
    <source>
        <dbReference type="ARBA" id="ARBA00004948"/>
    </source>
</evidence>
<evidence type="ECO:0000259" key="7">
    <source>
        <dbReference type="Pfam" id="PF08543"/>
    </source>
</evidence>
<evidence type="ECO:0000256" key="5">
    <source>
        <dbReference type="ARBA" id="ARBA00022777"/>
    </source>
</evidence>
<dbReference type="KEGG" id="hth:HTH_1167"/>
<keyword evidence="5 8" id="KW-0418">Kinase</keyword>
<dbReference type="GO" id="GO:0005524">
    <property type="term" value="F:ATP binding"/>
    <property type="evidence" value="ECO:0007669"/>
    <property type="project" value="UniProtKB-KW"/>
</dbReference>
<dbReference type="GO" id="GO:0005829">
    <property type="term" value="C:cytosol"/>
    <property type="evidence" value="ECO:0007669"/>
    <property type="project" value="TreeGrafter"/>
</dbReference>
<reference evidence="8 9" key="1">
    <citation type="journal article" date="2010" name="J. Bacteriol.">
        <title>Complete genome sequence of the thermophilic, obligately chemolithoautotrophic hydrogen-oxidizing bacterium Hydrogenobacter thermophilus TK-6.</title>
        <authorList>
            <person name="Arai H."/>
            <person name="Kanbe H."/>
            <person name="Ishii M."/>
            <person name="Igarashi Y."/>
        </authorList>
    </citation>
    <scope>NUCLEOTIDE SEQUENCE [LARGE SCALE GENOMIC DNA]</scope>
    <source>
        <strain evidence="9">DSM 6534 / IAM 12695 / TK-6 [Tokyo]</strain>
    </source>
</reference>
<evidence type="ECO:0000256" key="2">
    <source>
        <dbReference type="ARBA" id="ARBA00012135"/>
    </source>
</evidence>
<dbReference type="Proteomes" id="UP000002574">
    <property type="component" value="Chromosome"/>
</dbReference>
<dbReference type="RefSeq" id="WP_012963801.1">
    <property type="nucleotide sequence ID" value="NC_013799.1"/>
</dbReference>
<proteinExistence type="predicted"/>
<dbReference type="STRING" id="608538.HTH_1167"/>
<dbReference type="NCBIfam" id="TIGR00097">
    <property type="entry name" value="HMP-P_kinase"/>
    <property type="match status" value="1"/>
</dbReference>
<dbReference type="SUPFAM" id="SSF53613">
    <property type="entry name" value="Ribokinase-like"/>
    <property type="match status" value="1"/>
</dbReference>
<dbReference type="OrthoDB" id="9810880at2"/>
<comment type="pathway">
    <text evidence="1">Cofactor biosynthesis; thiamine diphosphate biosynthesis.</text>
</comment>